<accession>A0A1T4SRF1</accession>
<protein>
    <submittedName>
        <fullName evidence="1">Uncharacterized protein</fullName>
    </submittedName>
</protein>
<dbReference type="AlphaFoldDB" id="A0A1T4SRF1"/>
<organism evidence="1 2">
    <name type="scientific">Enhydrobacter aerosaccus</name>
    <dbReference type="NCBI Taxonomy" id="225324"/>
    <lineage>
        <taxon>Bacteria</taxon>
        <taxon>Pseudomonadati</taxon>
        <taxon>Pseudomonadota</taxon>
        <taxon>Alphaproteobacteria</taxon>
        <taxon>Hyphomicrobiales</taxon>
        <taxon>Enhydrobacter</taxon>
    </lineage>
</organism>
<name>A0A1T4SRF1_9HYPH</name>
<evidence type="ECO:0000313" key="1">
    <source>
        <dbReference type="EMBL" id="SKA30743.1"/>
    </source>
</evidence>
<dbReference type="RefSeq" id="WP_085936766.1">
    <property type="nucleotide sequence ID" value="NZ_FUWJ01000009.1"/>
</dbReference>
<dbReference type="Proteomes" id="UP000190092">
    <property type="component" value="Unassembled WGS sequence"/>
</dbReference>
<gene>
    <name evidence="1" type="ORF">SAMN02745126_05016</name>
</gene>
<sequence length="109" mass="12306">MTEADMIEQEIIQRIRAAHLRLRFDKVVLRLVGGLKAALANVIPEGQAVIFTVTAPLKHPAKTALVLENLVRDGLSDGERREVIHDNQVRLRRLRGVAMHRPKGARFRT</sequence>
<dbReference type="OrthoDB" id="8450530at2"/>
<dbReference type="EMBL" id="FUWJ01000009">
    <property type="protein sequence ID" value="SKA30743.1"/>
    <property type="molecule type" value="Genomic_DNA"/>
</dbReference>
<proteinExistence type="predicted"/>
<dbReference type="STRING" id="225324.SAMN02745126_05016"/>
<reference evidence="2" key="1">
    <citation type="submission" date="2017-02" db="EMBL/GenBank/DDBJ databases">
        <authorList>
            <person name="Varghese N."/>
            <person name="Submissions S."/>
        </authorList>
    </citation>
    <scope>NUCLEOTIDE SEQUENCE [LARGE SCALE GENOMIC DNA]</scope>
    <source>
        <strain evidence="2">ATCC 27094</strain>
    </source>
</reference>
<keyword evidence="2" id="KW-1185">Reference proteome</keyword>
<evidence type="ECO:0000313" key="2">
    <source>
        <dbReference type="Proteomes" id="UP000190092"/>
    </source>
</evidence>